<dbReference type="PROSITE" id="PS50866">
    <property type="entry name" value="GOLD"/>
    <property type="match status" value="1"/>
</dbReference>
<name>A0AAD5XUQ5_9FUNG</name>
<dbReference type="Proteomes" id="UP001211065">
    <property type="component" value="Unassembled WGS sequence"/>
</dbReference>
<keyword evidence="2" id="KW-1133">Transmembrane helix</keyword>
<feature type="region of interest" description="Disordered" evidence="1">
    <location>
        <begin position="1"/>
        <end position="27"/>
    </location>
</feature>
<gene>
    <name evidence="4" type="ORF">HK099_005782</name>
</gene>
<keyword evidence="5" id="KW-1185">Reference proteome</keyword>
<evidence type="ECO:0000313" key="5">
    <source>
        <dbReference type="Proteomes" id="UP001211065"/>
    </source>
</evidence>
<feature type="region of interest" description="Disordered" evidence="1">
    <location>
        <begin position="410"/>
        <end position="436"/>
    </location>
</feature>
<feature type="domain" description="GOLD" evidence="3">
    <location>
        <begin position="202"/>
        <end position="347"/>
    </location>
</feature>
<protein>
    <recommendedName>
        <fullName evidence="3">GOLD domain-containing protein</fullName>
    </recommendedName>
</protein>
<feature type="compositionally biased region" description="Polar residues" evidence="1">
    <location>
        <begin position="410"/>
        <end position="433"/>
    </location>
</feature>
<evidence type="ECO:0000259" key="3">
    <source>
        <dbReference type="PROSITE" id="PS50866"/>
    </source>
</evidence>
<organism evidence="4 5">
    <name type="scientific">Clydaea vesicula</name>
    <dbReference type="NCBI Taxonomy" id="447962"/>
    <lineage>
        <taxon>Eukaryota</taxon>
        <taxon>Fungi</taxon>
        <taxon>Fungi incertae sedis</taxon>
        <taxon>Chytridiomycota</taxon>
        <taxon>Chytridiomycota incertae sedis</taxon>
        <taxon>Chytridiomycetes</taxon>
        <taxon>Lobulomycetales</taxon>
        <taxon>Lobulomycetaceae</taxon>
        <taxon>Clydaea</taxon>
    </lineage>
</organism>
<feature type="transmembrane region" description="Helical" evidence="2">
    <location>
        <begin position="124"/>
        <end position="144"/>
    </location>
</feature>
<evidence type="ECO:0000313" key="4">
    <source>
        <dbReference type="EMBL" id="KAJ3216634.1"/>
    </source>
</evidence>
<reference evidence="4" key="1">
    <citation type="submission" date="2020-05" db="EMBL/GenBank/DDBJ databases">
        <title>Phylogenomic resolution of chytrid fungi.</title>
        <authorList>
            <person name="Stajich J.E."/>
            <person name="Amses K."/>
            <person name="Simmons R."/>
            <person name="Seto K."/>
            <person name="Myers J."/>
            <person name="Bonds A."/>
            <person name="Quandt C.A."/>
            <person name="Barry K."/>
            <person name="Liu P."/>
            <person name="Grigoriev I."/>
            <person name="Longcore J.E."/>
            <person name="James T.Y."/>
        </authorList>
    </citation>
    <scope>NUCLEOTIDE SEQUENCE</scope>
    <source>
        <strain evidence="4">JEL0476</strain>
    </source>
</reference>
<keyword evidence="2" id="KW-0472">Membrane</keyword>
<sequence length="451" mass="50611">MDSSDSFGDYGESGNFDSSQDNSYHNDHHSHHGVLGFAGGLLAGGVLGSALSHKNSGNDHIYYQQPPTVVHHLHTNHSNCNSNSISPPELVTNDVFSPLLPSDSQSPLGYTYTRVNEEKNENKCINLLVSIFAMLLFGGLYYYWTNLPNDINRSTIYITGDRKLFESEIYYYDHLQFFGAPNILVSLFDRIPETTDIVEYPPKNLHVNIADGSYVYYRYDLQKGSTISLSWNFEIGIMSPNLMILSSKESFLNWKVKKRRPFFQDVIHEQQSFKGKFEFVTQHYGNYYIIFFPKSRRVKSRGEVGIKVVSKTYSLSEAYFQSYLGDKNSFDIRNGNINSKIYFVVSAPLPVENESGVDNYLVRLNAPVNKGQIMKITIGSLCCCFKKKKGYQSILNNSLNYGNSTYPGLSGNSGLSPQNQPGSVNPSSNQNYGAVNVDGQNVIAPPSYSVI</sequence>
<evidence type="ECO:0000256" key="1">
    <source>
        <dbReference type="SAM" id="MobiDB-lite"/>
    </source>
</evidence>
<comment type="caution">
    <text evidence="4">The sequence shown here is derived from an EMBL/GenBank/DDBJ whole genome shotgun (WGS) entry which is preliminary data.</text>
</comment>
<keyword evidence="2" id="KW-0812">Transmembrane</keyword>
<dbReference type="EMBL" id="JADGJW010000467">
    <property type="protein sequence ID" value="KAJ3216634.1"/>
    <property type="molecule type" value="Genomic_DNA"/>
</dbReference>
<accession>A0AAD5XUQ5</accession>
<dbReference type="InterPro" id="IPR009038">
    <property type="entry name" value="GOLD_dom"/>
</dbReference>
<evidence type="ECO:0000256" key="2">
    <source>
        <dbReference type="SAM" id="Phobius"/>
    </source>
</evidence>
<proteinExistence type="predicted"/>
<dbReference type="AlphaFoldDB" id="A0AAD5XUQ5"/>